<feature type="region of interest" description="Disordered" evidence="1">
    <location>
        <begin position="26"/>
        <end position="51"/>
    </location>
</feature>
<reference evidence="4" key="2">
    <citation type="submission" date="2025-08" db="UniProtKB">
        <authorList>
            <consortium name="RefSeq"/>
        </authorList>
    </citation>
    <scope>IDENTIFICATION</scope>
    <source>
        <tissue evidence="4">Leaves</tissue>
    </source>
</reference>
<evidence type="ECO:0000313" key="4">
    <source>
        <dbReference type="RefSeq" id="XP_027085291.1"/>
    </source>
</evidence>
<gene>
    <name evidence="4" type="primary">LOC113707259</name>
</gene>
<dbReference type="OrthoDB" id="759788at2759"/>
<organism evidence="3 4">
    <name type="scientific">Coffea arabica</name>
    <name type="common">Arabian coffee</name>
    <dbReference type="NCBI Taxonomy" id="13443"/>
    <lineage>
        <taxon>Eukaryota</taxon>
        <taxon>Viridiplantae</taxon>
        <taxon>Streptophyta</taxon>
        <taxon>Embryophyta</taxon>
        <taxon>Tracheophyta</taxon>
        <taxon>Spermatophyta</taxon>
        <taxon>Magnoliopsida</taxon>
        <taxon>eudicotyledons</taxon>
        <taxon>Gunneridae</taxon>
        <taxon>Pentapetalae</taxon>
        <taxon>asterids</taxon>
        <taxon>lamiids</taxon>
        <taxon>Gentianales</taxon>
        <taxon>Rubiaceae</taxon>
        <taxon>Ixoroideae</taxon>
        <taxon>Gardenieae complex</taxon>
        <taxon>Bertiereae - Coffeeae clade</taxon>
        <taxon>Coffeeae</taxon>
        <taxon>Coffea</taxon>
    </lineage>
</organism>
<evidence type="ECO:0008006" key="5">
    <source>
        <dbReference type="Google" id="ProtNLM"/>
    </source>
</evidence>
<evidence type="ECO:0000256" key="1">
    <source>
        <dbReference type="SAM" id="MobiDB-lite"/>
    </source>
</evidence>
<dbReference type="RefSeq" id="XP_027085291.1">
    <property type="nucleotide sequence ID" value="XM_027229490.2"/>
</dbReference>
<keyword evidence="2" id="KW-0472">Membrane</keyword>
<feature type="compositionally biased region" description="Polar residues" evidence="1">
    <location>
        <begin position="134"/>
        <end position="148"/>
    </location>
</feature>
<protein>
    <recommendedName>
        <fullName evidence="5">Transmembrane protein</fullName>
    </recommendedName>
</protein>
<keyword evidence="3" id="KW-1185">Reference proteome</keyword>
<sequence length="168" mass="17982">MYRSSSSARVSEEFFSNSSSSSAAAAAGAMSSTNPKPATTTSDLDHLPTYNPMSHLAKKEKSRLRSVENSIHLIPVLLVLCAIVLWFFSSPVDLVNKSDSVVARIESSLIKSGVDRGHGKSSLESTLKQEDLNPANQSTEGVDSVNQSADDEVLDNQSTGSAEHNTIR</sequence>
<proteinExistence type="predicted"/>
<dbReference type="Proteomes" id="UP001652660">
    <property type="component" value="Chromosome 8c"/>
</dbReference>
<feature type="compositionally biased region" description="Polar residues" evidence="1">
    <location>
        <begin position="155"/>
        <end position="168"/>
    </location>
</feature>
<evidence type="ECO:0000256" key="2">
    <source>
        <dbReference type="SAM" id="Phobius"/>
    </source>
</evidence>
<dbReference type="GeneID" id="113707259"/>
<keyword evidence="2" id="KW-0812">Transmembrane</keyword>
<evidence type="ECO:0000313" key="3">
    <source>
        <dbReference type="Proteomes" id="UP001652660"/>
    </source>
</evidence>
<dbReference type="PANTHER" id="PTHR34189:SF13">
    <property type="entry name" value="TRANSMEMBRANE PROTEIN"/>
    <property type="match status" value="1"/>
</dbReference>
<feature type="compositionally biased region" description="Polar residues" evidence="1">
    <location>
        <begin position="33"/>
        <end position="42"/>
    </location>
</feature>
<dbReference type="AlphaFoldDB" id="A0A6P6U565"/>
<feature type="transmembrane region" description="Helical" evidence="2">
    <location>
        <begin position="71"/>
        <end position="88"/>
    </location>
</feature>
<reference evidence="3" key="1">
    <citation type="journal article" date="2025" name="Foods">
        <title>Unveiling the Microbial Signatures of Arabica Coffee Cherries: Insights into Ripeness Specific Diversity, Functional Traits, and Implications for Quality and Safety.</title>
        <authorList>
            <consortium name="RefSeq"/>
            <person name="Tenea G.N."/>
            <person name="Cifuentes V."/>
            <person name="Reyes P."/>
            <person name="Cevallos-Vallejos M."/>
        </authorList>
    </citation>
    <scope>NUCLEOTIDE SEQUENCE [LARGE SCALE GENOMIC DNA]</scope>
</reference>
<name>A0A6P6U565_COFAR</name>
<dbReference type="PANTHER" id="PTHR34189">
    <property type="entry name" value="TRANSMEMBRANE PROTEIN"/>
    <property type="match status" value="1"/>
</dbReference>
<accession>A0A6P6U565</accession>
<feature type="region of interest" description="Disordered" evidence="1">
    <location>
        <begin position="113"/>
        <end position="168"/>
    </location>
</feature>
<keyword evidence="2" id="KW-1133">Transmembrane helix</keyword>